<name>A0A4Q0MFX6_9SPHI</name>
<dbReference type="AlphaFoldDB" id="A0A4Q0MFX6"/>
<dbReference type="GO" id="GO:0016757">
    <property type="term" value="F:glycosyltransferase activity"/>
    <property type="evidence" value="ECO:0007669"/>
    <property type="project" value="TreeGrafter"/>
</dbReference>
<evidence type="ECO:0000313" key="2">
    <source>
        <dbReference type="EMBL" id="RXF72215.1"/>
    </source>
</evidence>
<organism evidence="2 3">
    <name type="scientific">Arcticibacter tournemirensis</name>
    <dbReference type="NCBI Taxonomy" id="699437"/>
    <lineage>
        <taxon>Bacteria</taxon>
        <taxon>Pseudomonadati</taxon>
        <taxon>Bacteroidota</taxon>
        <taxon>Sphingobacteriia</taxon>
        <taxon>Sphingobacteriales</taxon>
        <taxon>Sphingobacteriaceae</taxon>
        <taxon>Arcticibacter</taxon>
    </lineage>
</organism>
<dbReference type="PANTHER" id="PTHR46401:SF2">
    <property type="entry name" value="GLYCOSYLTRANSFERASE WBBK-RELATED"/>
    <property type="match status" value="1"/>
</dbReference>
<evidence type="ECO:0000313" key="3">
    <source>
        <dbReference type="Proteomes" id="UP000290848"/>
    </source>
</evidence>
<protein>
    <submittedName>
        <fullName evidence="2">Glycosyltransferase family 1 protein</fullName>
    </submittedName>
</protein>
<evidence type="ECO:0000256" key="1">
    <source>
        <dbReference type="ARBA" id="ARBA00022679"/>
    </source>
</evidence>
<dbReference type="Proteomes" id="UP000290848">
    <property type="component" value="Unassembled WGS sequence"/>
</dbReference>
<proteinExistence type="predicted"/>
<dbReference type="EMBL" id="RXOC01000001">
    <property type="protein sequence ID" value="RXF72215.1"/>
    <property type="molecule type" value="Genomic_DNA"/>
</dbReference>
<dbReference type="Pfam" id="PF13692">
    <property type="entry name" value="Glyco_trans_1_4"/>
    <property type="match status" value="1"/>
</dbReference>
<gene>
    <name evidence="2" type="ORF">EKH83_00375</name>
</gene>
<reference evidence="2 3" key="1">
    <citation type="submission" date="2018-12" db="EMBL/GenBank/DDBJ databases">
        <title>The Draft Genome Sequence of the Soil Bacterium Pedobacter tournemirensis R1.</title>
        <authorList>
            <person name="He J."/>
        </authorList>
    </citation>
    <scope>NUCLEOTIDE SEQUENCE [LARGE SCALE GENOMIC DNA]</scope>
    <source>
        <strain evidence="2 3">R1</strain>
    </source>
</reference>
<dbReference type="Gene3D" id="3.40.50.11010">
    <property type="match status" value="1"/>
</dbReference>
<keyword evidence="1 2" id="KW-0808">Transferase</keyword>
<dbReference type="RefSeq" id="WP_128767400.1">
    <property type="nucleotide sequence ID" value="NZ_RXOC01000001.1"/>
</dbReference>
<dbReference type="GO" id="GO:0009103">
    <property type="term" value="P:lipopolysaccharide biosynthetic process"/>
    <property type="evidence" value="ECO:0007669"/>
    <property type="project" value="TreeGrafter"/>
</dbReference>
<sequence>MNFVFVSLQQINTDRESTSTSLAKELSKNHRVLYVNPPIDRKTLLLKRKDKFIRERIDAIKRKEKALIQETENLWILNPVNIIESINWLPFTFLFRIFNRLNNKRLASEIKESLRILQFDSFIVVNDKDMFRSFYLKELLKPSLYIYLDRDYTLGFDYWKKHGKILEPELIKKADVVVCNSLDFTKNAKRYNENSYYIENGADLDNFNPEKVWHKPDELEVLERPLIGYVGALNSQRLDIQLLEELASSLKKGTLVLIGPEDDLFKQSKLHQLPNICFIEKRHMHIVPAYVKHFDVCINPQAVNEITIGNFPLKIVEYLAMGRPVVATSTNTMQEVFSSYCYLAKTPREFTDRIEKALEEDSPELSQSRMKYAGNFSWENVAGNLLHCINEISTKKRSFDRFY</sequence>
<dbReference type="SUPFAM" id="SSF53756">
    <property type="entry name" value="UDP-Glycosyltransferase/glycogen phosphorylase"/>
    <property type="match status" value="1"/>
</dbReference>
<comment type="caution">
    <text evidence="2">The sequence shown here is derived from an EMBL/GenBank/DDBJ whole genome shotgun (WGS) entry which is preliminary data.</text>
</comment>
<dbReference type="PANTHER" id="PTHR46401">
    <property type="entry name" value="GLYCOSYLTRANSFERASE WBBK-RELATED"/>
    <property type="match status" value="1"/>
</dbReference>
<dbReference type="Gene3D" id="3.40.50.2000">
    <property type="entry name" value="Glycogen Phosphorylase B"/>
    <property type="match status" value="1"/>
</dbReference>
<accession>A0A4Q0MFX6</accession>